<dbReference type="Gramene" id="Bra019585.1">
    <property type="protein sequence ID" value="Bra019585.1-P"/>
    <property type="gene ID" value="Bra019585"/>
</dbReference>
<accession>A0A3P5Z009</accession>
<gene>
    <name evidence="2" type="ORF">BRAA06T25753Z</name>
    <name evidence="1" type="ORF">BRAPAZ1V2_A06P34940.2</name>
</gene>
<dbReference type="AlphaFoldDB" id="A0A3P5Z009"/>
<proteinExistence type="predicted"/>
<protein>
    <submittedName>
        <fullName evidence="2 3">Uncharacterized protein</fullName>
    </submittedName>
</protein>
<name>A0A3P5Z009_BRACM</name>
<accession>M4DSU2</accession>
<keyword evidence="4" id="KW-1185">Reference proteome</keyword>
<dbReference type="HOGENOM" id="CLU_2999309_0_0_1"/>
<dbReference type="Gramene" id="A06p34940.2_BraZ1">
    <property type="protein sequence ID" value="A06p34940.2_BraZ1.CDS"/>
    <property type="gene ID" value="A06g34940.2_BraZ1"/>
</dbReference>
<sequence length="57" mass="6199">MLSDIYRHSCYHGLNGSEEERASHVCAAAGVRPGQLGSALGSWVSLVYRLLQHQSSL</sequence>
<evidence type="ECO:0000313" key="3">
    <source>
        <dbReference type="EnsemblPlants" id="Bra019585.1-P"/>
    </source>
</evidence>
<evidence type="ECO:0000313" key="4">
    <source>
        <dbReference type="Proteomes" id="UP000011750"/>
    </source>
</evidence>
<reference evidence="2" key="3">
    <citation type="submission" date="2018-11" db="EMBL/GenBank/DDBJ databases">
        <authorList>
            <consortium name="Genoscope - CEA"/>
            <person name="William W."/>
        </authorList>
    </citation>
    <scope>NUCLEOTIDE SEQUENCE</scope>
</reference>
<evidence type="ECO:0000313" key="1">
    <source>
        <dbReference type="EMBL" id="CAG7871254.1"/>
    </source>
</evidence>
<reference evidence="4" key="2">
    <citation type="journal article" date="2018" name="Hortic Res">
        <title>Improved Brassica rapa reference genome by single-molecule sequencing and chromosome conformation capture technologies.</title>
        <authorList>
            <person name="Zhang L."/>
            <person name="Cai X."/>
            <person name="Wu J."/>
            <person name="Liu M."/>
            <person name="Grob S."/>
            <person name="Cheng F."/>
            <person name="Liang J."/>
            <person name="Cai C."/>
            <person name="Liu Z."/>
            <person name="Liu B."/>
            <person name="Wang F."/>
            <person name="Li S."/>
            <person name="Liu F."/>
            <person name="Li X."/>
            <person name="Cheng L."/>
            <person name="Yang W."/>
            <person name="Li M.H."/>
            <person name="Grossniklaus U."/>
            <person name="Zheng H."/>
            <person name="Wang X."/>
        </authorList>
    </citation>
    <scope>NUCLEOTIDE SEQUENCE [LARGE SCALE GENOMIC DNA]</scope>
    <source>
        <strain evidence="4">cv. Chiifu-401-42</strain>
    </source>
</reference>
<reference evidence="4" key="1">
    <citation type="journal article" date="2011" name="Nat. Genet.">
        <title>The genome of the mesopolyploid crop species Brassica rapa.</title>
        <authorList>
            <consortium name="Brassica rapa Genome Sequencing Project Consortium"/>
            <person name="Wang X."/>
            <person name="Wang H."/>
            <person name="Wang J."/>
            <person name="Sun R."/>
            <person name="Wu J."/>
            <person name="Liu S."/>
            <person name="Bai Y."/>
            <person name="Mun J.H."/>
            <person name="Bancroft I."/>
            <person name="Cheng F."/>
            <person name="Huang S."/>
            <person name="Li X."/>
            <person name="Hua W."/>
            <person name="Wang J."/>
            <person name="Wang X."/>
            <person name="Freeling M."/>
            <person name="Pires J.C."/>
            <person name="Paterson A.H."/>
            <person name="Chalhoub B."/>
            <person name="Wang B."/>
            <person name="Hayward A."/>
            <person name="Sharpe A.G."/>
            <person name="Park B.S."/>
            <person name="Weisshaar B."/>
            <person name="Liu B."/>
            <person name="Li B."/>
            <person name="Liu B."/>
            <person name="Tong C."/>
            <person name="Song C."/>
            <person name="Duran C."/>
            <person name="Peng C."/>
            <person name="Geng C."/>
            <person name="Koh C."/>
            <person name="Lin C."/>
            <person name="Edwards D."/>
            <person name="Mu D."/>
            <person name="Shen D."/>
            <person name="Soumpourou E."/>
            <person name="Li F."/>
            <person name="Fraser F."/>
            <person name="Conant G."/>
            <person name="Lassalle G."/>
            <person name="King G.J."/>
            <person name="Bonnema G."/>
            <person name="Tang H."/>
            <person name="Wang H."/>
            <person name="Belcram H."/>
            <person name="Zhou H."/>
            <person name="Hirakawa H."/>
            <person name="Abe H."/>
            <person name="Guo H."/>
            <person name="Wang H."/>
            <person name="Jin H."/>
            <person name="Parkin I.A."/>
            <person name="Batley J."/>
            <person name="Kim J.S."/>
            <person name="Just J."/>
            <person name="Li J."/>
            <person name="Xu J."/>
            <person name="Deng J."/>
            <person name="Kim J.A."/>
            <person name="Li J."/>
            <person name="Yu J."/>
            <person name="Meng J."/>
            <person name="Wang J."/>
            <person name="Min J."/>
            <person name="Poulain J."/>
            <person name="Wang J."/>
            <person name="Hatakeyama K."/>
            <person name="Wu K."/>
            <person name="Wang L."/>
            <person name="Fang L."/>
            <person name="Trick M."/>
            <person name="Links M.G."/>
            <person name="Zhao M."/>
            <person name="Jin M."/>
            <person name="Ramchiary N."/>
            <person name="Drou N."/>
            <person name="Berkman P.J."/>
            <person name="Cai Q."/>
            <person name="Huang Q."/>
            <person name="Li R."/>
            <person name="Tabata S."/>
            <person name="Cheng S."/>
            <person name="Zhang S."/>
            <person name="Zhang S."/>
            <person name="Huang S."/>
            <person name="Sato S."/>
            <person name="Sun S."/>
            <person name="Kwon S.J."/>
            <person name="Choi S.R."/>
            <person name="Lee T.H."/>
            <person name="Fan W."/>
            <person name="Zhao X."/>
            <person name="Tan X."/>
            <person name="Xu X."/>
            <person name="Wang Y."/>
            <person name="Qiu Y."/>
            <person name="Yin Y."/>
            <person name="Li Y."/>
            <person name="Du Y."/>
            <person name="Liao Y."/>
            <person name="Lim Y."/>
            <person name="Narusaka Y."/>
            <person name="Wang Y."/>
            <person name="Wang Z."/>
            <person name="Li Z."/>
            <person name="Wang Z."/>
            <person name="Xiong Z."/>
            <person name="Zhang Z."/>
        </authorList>
    </citation>
    <scope>NUCLEOTIDE SEQUENCE [LARGE SCALE GENOMIC DNA]</scope>
    <source>
        <strain evidence="4">cv. Chiifu-401-42</strain>
    </source>
</reference>
<dbReference type="Proteomes" id="UP000011750">
    <property type="component" value="Chromosome A06"/>
</dbReference>
<dbReference type="EMBL" id="LS974622">
    <property type="protein sequence ID" value="CAG7871254.1"/>
    <property type="molecule type" value="Genomic_DNA"/>
</dbReference>
<dbReference type="EnsemblPlants" id="Bra019585.1">
    <property type="protein sequence ID" value="Bra019585.1-P"/>
    <property type="gene ID" value="Bra019585"/>
</dbReference>
<reference evidence="3" key="4">
    <citation type="submission" date="2023-03" db="UniProtKB">
        <authorList>
            <consortium name="EnsemblPlants"/>
        </authorList>
    </citation>
    <scope>IDENTIFICATION</scope>
    <source>
        <strain evidence="3">cv. Chiifu-401-42</strain>
    </source>
</reference>
<evidence type="ECO:0000313" key="2">
    <source>
        <dbReference type="EMBL" id="VDC67213.1"/>
    </source>
</evidence>
<dbReference type="EMBL" id="LR031569">
    <property type="protein sequence ID" value="VDC67213.1"/>
    <property type="molecule type" value="Genomic_DNA"/>
</dbReference>
<organism evidence="2">
    <name type="scientific">Brassica campestris</name>
    <name type="common">Field mustard</name>
    <dbReference type="NCBI Taxonomy" id="3711"/>
    <lineage>
        <taxon>Eukaryota</taxon>
        <taxon>Viridiplantae</taxon>
        <taxon>Streptophyta</taxon>
        <taxon>Embryophyta</taxon>
        <taxon>Tracheophyta</taxon>
        <taxon>Spermatophyta</taxon>
        <taxon>Magnoliopsida</taxon>
        <taxon>eudicotyledons</taxon>
        <taxon>Gunneridae</taxon>
        <taxon>Pentapetalae</taxon>
        <taxon>rosids</taxon>
        <taxon>malvids</taxon>
        <taxon>Brassicales</taxon>
        <taxon>Brassicaceae</taxon>
        <taxon>Brassiceae</taxon>
        <taxon>Brassica</taxon>
    </lineage>
</organism>
<dbReference type="Proteomes" id="UP000694005">
    <property type="component" value="Chromosome A06"/>
</dbReference>